<reference evidence="1 2" key="1">
    <citation type="submission" date="2018-09" db="EMBL/GenBank/DDBJ databases">
        <authorList>
            <person name="Tagini F."/>
        </authorList>
    </citation>
    <scope>NUCLEOTIDE SEQUENCE [LARGE SCALE GENOMIC DNA]</scope>
    <source>
        <strain evidence="1 2">MK136</strain>
    </source>
</reference>
<evidence type="ECO:0000313" key="2">
    <source>
        <dbReference type="Proteomes" id="UP000273307"/>
    </source>
</evidence>
<dbReference type="Proteomes" id="UP000273307">
    <property type="component" value="Unassembled WGS sequence"/>
</dbReference>
<name>A0A498QHR5_9MYCO</name>
<organism evidence="1 2">
    <name type="scientific">Mycobacterium attenuatum</name>
    <dbReference type="NCBI Taxonomy" id="2341086"/>
    <lineage>
        <taxon>Bacteria</taxon>
        <taxon>Bacillati</taxon>
        <taxon>Actinomycetota</taxon>
        <taxon>Actinomycetes</taxon>
        <taxon>Mycobacteriales</taxon>
        <taxon>Mycobacteriaceae</taxon>
        <taxon>Mycobacterium</taxon>
    </lineage>
</organism>
<dbReference type="EMBL" id="UPHP01000158">
    <property type="protein sequence ID" value="VBA44443.1"/>
    <property type="molecule type" value="Genomic_DNA"/>
</dbReference>
<proteinExistence type="predicted"/>
<sequence>MGQVADRGAFVGAQLPDLFIDITDITDITAAGRRVKLDVSPYRYRVGRNDLHRLVELVAKAGRQVRMPNDHRVHCIA</sequence>
<accession>A0A498QHR5</accession>
<keyword evidence="2" id="KW-1185">Reference proteome</keyword>
<evidence type="ECO:0000313" key="1">
    <source>
        <dbReference type="EMBL" id="VBA44443.1"/>
    </source>
</evidence>
<protein>
    <submittedName>
        <fullName evidence="1">Uncharacterized protein</fullName>
    </submittedName>
</protein>
<gene>
    <name evidence="1" type="ORF">LAUMK136_05632</name>
</gene>
<dbReference type="AlphaFoldDB" id="A0A498QHR5"/>